<gene>
    <name evidence="2" type="ORF">H8B04_15145</name>
</gene>
<accession>A0ABR7YHS7</accession>
<name>A0ABR7YHS7_9SPHI</name>
<evidence type="ECO:0000313" key="2">
    <source>
        <dbReference type="EMBL" id="MBD1430875.1"/>
    </source>
</evidence>
<comment type="caution">
    <text evidence="2">The sequence shown here is derived from an EMBL/GenBank/DDBJ whole genome shotgun (WGS) entry which is preliminary data.</text>
</comment>
<sequence>MKKNYLLAFLLIGTVTGLSAQNRFGFKAGLNLASEYLRMDNQSSTTKIAPLYHLSAYYDIAVSPRFSIQPGLSLEGKGGKSEIDGESLTDKLMYLEVPINFISWTPTKSGEFFFGGGPYFAYGVDARVTSGRNALHLEWGNEINQLRPFDAGIGLIFGYRFNGGFTTRLSSSAGLVNISNQSGMKYLNRVTSIGIGYEFGSKR</sequence>
<dbReference type="EMBL" id="JACOIJ010000042">
    <property type="protein sequence ID" value="MBD1430875.1"/>
    <property type="molecule type" value="Genomic_DNA"/>
</dbReference>
<feature type="domain" description="Outer membrane protein beta-barrel" evidence="1">
    <location>
        <begin position="20"/>
        <end position="179"/>
    </location>
</feature>
<organism evidence="2 3">
    <name type="scientific">Sphingobacterium litopenaei</name>
    <dbReference type="NCBI Taxonomy" id="2763500"/>
    <lineage>
        <taxon>Bacteria</taxon>
        <taxon>Pseudomonadati</taxon>
        <taxon>Bacteroidota</taxon>
        <taxon>Sphingobacteriia</taxon>
        <taxon>Sphingobacteriales</taxon>
        <taxon>Sphingobacteriaceae</taxon>
        <taxon>Sphingobacterium</taxon>
    </lineage>
</organism>
<dbReference type="Proteomes" id="UP000651271">
    <property type="component" value="Unassembled WGS sequence"/>
</dbReference>
<proteinExistence type="predicted"/>
<protein>
    <submittedName>
        <fullName evidence="2">PorT family protein</fullName>
    </submittedName>
</protein>
<reference evidence="2 3" key="1">
    <citation type="submission" date="2020-08" db="EMBL/GenBank/DDBJ databases">
        <title>Sphingobacterium sp. DN04309 isolated from aquaculture water.</title>
        <authorList>
            <person name="Zhang M."/>
        </authorList>
    </citation>
    <scope>NUCLEOTIDE SEQUENCE [LARGE SCALE GENOMIC DNA]</scope>
    <source>
        <strain evidence="2 3">DN04309</strain>
    </source>
</reference>
<dbReference type="RefSeq" id="WP_165291311.1">
    <property type="nucleotide sequence ID" value="NZ_JACOIJ010000042.1"/>
</dbReference>
<evidence type="ECO:0000313" key="3">
    <source>
        <dbReference type="Proteomes" id="UP000651271"/>
    </source>
</evidence>
<dbReference type="InterPro" id="IPR025665">
    <property type="entry name" value="Beta-barrel_OMP_2"/>
</dbReference>
<evidence type="ECO:0000259" key="1">
    <source>
        <dbReference type="Pfam" id="PF13568"/>
    </source>
</evidence>
<dbReference type="Pfam" id="PF13568">
    <property type="entry name" value="OMP_b-brl_2"/>
    <property type="match status" value="1"/>
</dbReference>
<keyword evidence="3" id="KW-1185">Reference proteome</keyword>